<feature type="region of interest" description="Disordered" evidence="1">
    <location>
        <begin position="62"/>
        <end position="92"/>
    </location>
</feature>
<organism evidence="3">
    <name type="scientific">Nonomuraea gerenzanensis</name>
    <dbReference type="NCBI Taxonomy" id="93944"/>
    <lineage>
        <taxon>Bacteria</taxon>
        <taxon>Bacillati</taxon>
        <taxon>Actinomycetota</taxon>
        <taxon>Actinomycetes</taxon>
        <taxon>Streptosporangiales</taxon>
        <taxon>Streptosporangiaceae</taxon>
        <taxon>Nonomuraea</taxon>
    </lineage>
</organism>
<dbReference type="Gene3D" id="3.90.180.10">
    <property type="entry name" value="Medium-chain alcohol dehydrogenases, catalytic domain"/>
    <property type="match status" value="1"/>
</dbReference>
<dbReference type="Pfam" id="PF00107">
    <property type="entry name" value="ADH_zinc_N"/>
    <property type="match status" value="1"/>
</dbReference>
<accession>A0A1M4EGA6</accession>
<feature type="region of interest" description="Disordered" evidence="1">
    <location>
        <begin position="500"/>
        <end position="524"/>
    </location>
</feature>
<keyword evidence="3" id="KW-0456">Lyase</keyword>
<protein>
    <submittedName>
        <fullName evidence="3">Bifunctional protein: zinc-containing alcohol dehydrogenase quinone oxidoreductase ( NADPH:quinone reductase) Similar to arginate lyase</fullName>
        <ecNumber evidence="3">1.1.1.-</ecNumber>
    </submittedName>
</protein>
<evidence type="ECO:0000313" key="3">
    <source>
        <dbReference type="EMBL" id="SBO97850.1"/>
    </source>
</evidence>
<dbReference type="EC" id="1.1.1.-" evidence="3"/>
<dbReference type="InterPro" id="IPR013149">
    <property type="entry name" value="ADH-like_C"/>
</dbReference>
<dbReference type="SMART" id="SM00829">
    <property type="entry name" value="PKS_ER"/>
    <property type="match status" value="1"/>
</dbReference>
<dbReference type="Gene3D" id="3.40.50.150">
    <property type="entry name" value="Vaccinia Virus protein VP39"/>
    <property type="match status" value="1"/>
</dbReference>
<feature type="region of interest" description="Disordered" evidence="1">
    <location>
        <begin position="666"/>
        <end position="690"/>
    </location>
</feature>
<dbReference type="GO" id="GO:0016829">
    <property type="term" value="F:lyase activity"/>
    <property type="evidence" value="ECO:0007669"/>
    <property type="project" value="UniProtKB-KW"/>
</dbReference>
<feature type="domain" description="Enoyl reductase (ER)" evidence="2">
    <location>
        <begin position="674"/>
        <end position="935"/>
    </location>
</feature>
<dbReference type="AlphaFoldDB" id="A0A1M4EGA6"/>
<dbReference type="PANTHER" id="PTHR43677:SF4">
    <property type="entry name" value="QUINONE OXIDOREDUCTASE-LIKE PROTEIN 2"/>
    <property type="match status" value="1"/>
</dbReference>
<dbReference type="SUPFAM" id="SSF53335">
    <property type="entry name" value="S-adenosyl-L-methionine-dependent methyltransferases"/>
    <property type="match status" value="1"/>
</dbReference>
<dbReference type="SUPFAM" id="SSF50129">
    <property type="entry name" value="GroES-like"/>
    <property type="match status" value="1"/>
</dbReference>
<evidence type="ECO:0000259" key="2">
    <source>
        <dbReference type="SMART" id="SM00829"/>
    </source>
</evidence>
<feature type="compositionally biased region" description="Low complexity" evidence="1">
    <location>
        <begin position="512"/>
        <end position="524"/>
    </location>
</feature>
<dbReference type="InterPro" id="IPR011032">
    <property type="entry name" value="GroES-like_sf"/>
</dbReference>
<name>A0A1M4EGA6_9ACTN</name>
<dbReference type="InterPro" id="IPR029063">
    <property type="entry name" value="SAM-dependent_MTases_sf"/>
</dbReference>
<dbReference type="GO" id="GO:0016491">
    <property type="term" value="F:oxidoreductase activity"/>
    <property type="evidence" value="ECO:0007669"/>
    <property type="project" value="UniProtKB-KW"/>
</dbReference>
<dbReference type="Pfam" id="PF13489">
    <property type="entry name" value="Methyltransf_23"/>
    <property type="match status" value="1"/>
</dbReference>
<dbReference type="InterPro" id="IPR020843">
    <property type="entry name" value="ER"/>
</dbReference>
<proteinExistence type="predicted"/>
<reference evidence="3" key="1">
    <citation type="submission" date="2016-04" db="EMBL/GenBank/DDBJ databases">
        <authorList>
            <person name="Evans L.H."/>
            <person name="Alamgir A."/>
            <person name="Owens N."/>
            <person name="Weber N.D."/>
            <person name="Virtaneva K."/>
            <person name="Barbian K."/>
            <person name="Babar A."/>
            <person name="Rosenke K."/>
        </authorList>
    </citation>
    <scope>NUCLEOTIDE SEQUENCE</scope>
    <source>
        <strain evidence="3">Nono1</strain>
    </source>
</reference>
<evidence type="ECO:0000256" key="1">
    <source>
        <dbReference type="SAM" id="MobiDB-lite"/>
    </source>
</evidence>
<sequence length="956" mass="102412">MPGIILARAGEQLERIRADWREARYDRFLPEARHALLHRYADALTRLLPSTTDLPAPLTVAAPSTPPPAAGLPTSLTAGPLPTSLTAGPLPSSLTAGGPPTPATVPFTVDDLLAAGLLPRHRRLVTLLLHLLHEHGLAEHEPARPEDRWRLAAPADPDGLTRALLLRHPAYVTEVALTTRMGRHLPAVLRGEQDPLDLLEDGLLRHLYDVAPLSRLTNRVARALLGQIVAAWPGDRPLRILEVGAGTGGTTAALLPILPPHLTHYTFTDPDPLALTTARRRFSNYDLPAHPDHPDPGHPDPGHPDPGHPDPGHQGPDHPEPDHQGRAHHHRIDYRRLDLGTDPTTQGLTTGGHDVVIAANSLHAAQDLPAALDRVRSLLAPGGHLLAIETHDPGLLLGAFGPLDHAWPATGDPLRPRTRLLRREQWPPLLRECGFTHVTQTGDSTTPARDAFSILLAARPRARNRTRPLPVASGETRWIIAAESEDGLPLADAVAALLSAPDGDVPDEPDPTTSTTSNAATAATDNARQVVAVLAENQPGRWWQELMSAHPTSQRMAVTLVPAEQHPPHPGDQPRSTTLRAIERAFTELPATVNRSLYVITRDTTPDPAPTSPDHSSLHIALHPSENLTADAHKLARELLTTPTDNEVVLTPRGRFVIRELPHTPLTPHALDHTTEPTWTPTTPPPSPGPGMAAVEVRAATLPHPTPSGGWWSCAGVVTAVGPGVPAIRPGDHVAGLAQGTLASHVLTQARLLTPTSRSMSDAEAATTPLPHLHAHLALTVQAKLSPDETLLLHDDATGLGLAALRHALHCGARVIAAARTPAQRDLLLTLGAWRVLDALARDAPRQVLRWTDGRGAEVMAGPVPPGWERALNPDGRYVELGAADPSDPDVFAEVMSGAARDRCLPLPFSAYPATRVREALTSLREGRPLGEIVLCFDPLDGHPALTVQPATHLRT</sequence>
<feature type="region of interest" description="Disordered" evidence="1">
    <location>
        <begin position="284"/>
        <end position="328"/>
    </location>
</feature>
<keyword evidence="3" id="KW-0560">Oxidoreductase</keyword>
<dbReference type="EMBL" id="LT559118">
    <property type="protein sequence ID" value="SBO97850.1"/>
    <property type="molecule type" value="Genomic_DNA"/>
</dbReference>
<gene>
    <name evidence="3" type="ORF">BN4615_P7366</name>
</gene>
<dbReference type="PANTHER" id="PTHR43677">
    <property type="entry name" value="SHORT-CHAIN DEHYDROGENASE/REDUCTASE"/>
    <property type="match status" value="1"/>
</dbReference>
<dbReference type="InterPro" id="IPR051397">
    <property type="entry name" value="Zn-ADH-like_protein"/>
</dbReference>
<dbReference type="SUPFAM" id="SSF51735">
    <property type="entry name" value="NAD(P)-binding Rossmann-fold domains"/>
    <property type="match status" value="1"/>
</dbReference>
<dbReference type="CDD" id="cd05195">
    <property type="entry name" value="enoyl_red"/>
    <property type="match status" value="1"/>
</dbReference>
<feature type="compositionally biased region" description="Basic and acidic residues" evidence="1">
    <location>
        <begin position="289"/>
        <end position="325"/>
    </location>
</feature>
<dbReference type="InterPro" id="IPR036291">
    <property type="entry name" value="NAD(P)-bd_dom_sf"/>
</dbReference>